<dbReference type="GeneID" id="77811141"/>
<evidence type="ECO:0000313" key="3">
    <source>
        <dbReference type="Proteomes" id="UP001164743"/>
    </source>
</evidence>
<accession>A0ABY7CP50</accession>
<gene>
    <name evidence="2" type="ORF">PtA15_6A530</name>
</gene>
<dbReference type="Proteomes" id="UP001164743">
    <property type="component" value="Chromosome 6A"/>
</dbReference>
<dbReference type="EMBL" id="CP110426">
    <property type="protein sequence ID" value="WAQ85901.1"/>
    <property type="molecule type" value="Genomic_DNA"/>
</dbReference>
<reference evidence="2" key="1">
    <citation type="submission" date="2022-10" db="EMBL/GenBank/DDBJ databases">
        <title>Puccinia triticina Genome sequencing and assembly.</title>
        <authorList>
            <person name="Li C."/>
        </authorList>
    </citation>
    <scope>NUCLEOTIDE SEQUENCE</scope>
    <source>
        <strain evidence="2">Pt15</strain>
    </source>
</reference>
<proteinExistence type="predicted"/>
<evidence type="ECO:0000313" key="2">
    <source>
        <dbReference type="EMBL" id="WAQ85901.1"/>
    </source>
</evidence>
<protein>
    <submittedName>
        <fullName evidence="2">Uncharacterized protein</fullName>
    </submittedName>
</protein>
<feature type="region of interest" description="Disordered" evidence="1">
    <location>
        <begin position="44"/>
        <end position="76"/>
    </location>
</feature>
<name>A0ABY7CP50_9BASI</name>
<keyword evidence="3" id="KW-1185">Reference proteome</keyword>
<dbReference type="RefSeq" id="XP_053021456.1">
    <property type="nucleotide sequence ID" value="XM_053170246.1"/>
</dbReference>
<evidence type="ECO:0000256" key="1">
    <source>
        <dbReference type="SAM" id="MobiDB-lite"/>
    </source>
</evidence>
<sequence>MSSPASCPPAPPLTNSKLLTGRLACLPYKDSGKKDEVLDALAKQPGPLQAKEQQPTGPFASSLDSQAPSASSALNL</sequence>
<feature type="compositionally biased region" description="Low complexity" evidence="1">
    <location>
        <begin position="60"/>
        <end position="76"/>
    </location>
</feature>
<organism evidence="2 3">
    <name type="scientific">Puccinia triticina</name>
    <dbReference type="NCBI Taxonomy" id="208348"/>
    <lineage>
        <taxon>Eukaryota</taxon>
        <taxon>Fungi</taxon>
        <taxon>Dikarya</taxon>
        <taxon>Basidiomycota</taxon>
        <taxon>Pucciniomycotina</taxon>
        <taxon>Pucciniomycetes</taxon>
        <taxon>Pucciniales</taxon>
        <taxon>Pucciniaceae</taxon>
        <taxon>Puccinia</taxon>
    </lineage>
</organism>